<protein>
    <submittedName>
        <fullName evidence="1">Uncharacterized protein</fullName>
    </submittedName>
</protein>
<dbReference type="VEuPathDB" id="VectorBase:AEPI011429"/>
<dbReference type="PANTHER" id="PTHR33053">
    <property type="entry name" value="PROTEIN, PUTATIVE-RELATED"/>
    <property type="match status" value="1"/>
</dbReference>
<dbReference type="AlphaFoldDB" id="A0A182PWU2"/>
<name>A0A182PWU2_9DIPT</name>
<reference evidence="1" key="2">
    <citation type="submission" date="2020-05" db="UniProtKB">
        <authorList>
            <consortium name="EnsemblMetazoa"/>
        </authorList>
    </citation>
    <scope>IDENTIFICATION</scope>
    <source>
        <strain evidence="1">Epiroticus2</strain>
    </source>
</reference>
<dbReference type="PANTHER" id="PTHR33053:SF9">
    <property type="entry name" value="AGAP000105-PA"/>
    <property type="match status" value="1"/>
</dbReference>
<accession>A0A182PWU2</accession>
<proteinExistence type="predicted"/>
<evidence type="ECO:0000313" key="1">
    <source>
        <dbReference type="EnsemblMetazoa" id="AEPI011429-PA"/>
    </source>
</evidence>
<reference evidence="2" key="1">
    <citation type="submission" date="2013-03" db="EMBL/GenBank/DDBJ databases">
        <title>The Genome Sequence of Anopheles epiroticus epiroticus2.</title>
        <authorList>
            <consortium name="The Broad Institute Genomics Platform"/>
            <person name="Neafsey D.E."/>
            <person name="Howell P."/>
            <person name="Walker B."/>
            <person name="Young S.K."/>
            <person name="Zeng Q."/>
            <person name="Gargeya S."/>
            <person name="Fitzgerald M."/>
            <person name="Haas B."/>
            <person name="Abouelleil A."/>
            <person name="Allen A.W."/>
            <person name="Alvarado L."/>
            <person name="Arachchi H.M."/>
            <person name="Berlin A.M."/>
            <person name="Chapman S.B."/>
            <person name="Gainer-Dewar J."/>
            <person name="Goldberg J."/>
            <person name="Griggs A."/>
            <person name="Gujja S."/>
            <person name="Hansen M."/>
            <person name="Howarth C."/>
            <person name="Imamovic A."/>
            <person name="Ireland A."/>
            <person name="Larimer J."/>
            <person name="McCowan C."/>
            <person name="Murphy C."/>
            <person name="Pearson M."/>
            <person name="Poon T.W."/>
            <person name="Priest M."/>
            <person name="Roberts A."/>
            <person name="Saif S."/>
            <person name="Shea T."/>
            <person name="Sisk P."/>
            <person name="Sykes S."/>
            <person name="Wortman J."/>
            <person name="Nusbaum C."/>
            <person name="Birren B."/>
        </authorList>
    </citation>
    <scope>NUCLEOTIDE SEQUENCE [LARGE SCALE GENOMIC DNA]</scope>
    <source>
        <strain evidence="2">Epiroticus2</strain>
    </source>
</reference>
<evidence type="ECO:0000313" key="2">
    <source>
        <dbReference type="Proteomes" id="UP000075885"/>
    </source>
</evidence>
<dbReference type="EnsemblMetazoa" id="AEPI011429-RA">
    <property type="protein sequence ID" value="AEPI011429-PA"/>
    <property type="gene ID" value="AEPI011429"/>
</dbReference>
<keyword evidence="2" id="KW-1185">Reference proteome</keyword>
<dbReference type="STRING" id="199890.A0A182PWU2"/>
<organism evidence="1 2">
    <name type="scientific">Anopheles epiroticus</name>
    <dbReference type="NCBI Taxonomy" id="199890"/>
    <lineage>
        <taxon>Eukaryota</taxon>
        <taxon>Metazoa</taxon>
        <taxon>Ecdysozoa</taxon>
        <taxon>Arthropoda</taxon>
        <taxon>Hexapoda</taxon>
        <taxon>Insecta</taxon>
        <taxon>Pterygota</taxon>
        <taxon>Neoptera</taxon>
        <taxon>Endopterygota</taxon>
        <taxon>Diptera</taxon>
        <taxon>Nematocera</taxon>
        <taxon>Culicoidea</taxon>
        <taxon>Culicidae</taxon>
        <taxon>Anophelinae</taxon>
        <taxon>Anopheles</taxon>
    </lineage>
</organism>
<sequence>VEEHLPQDPRTLLRTPVAVGKEISTLAGGELWYQGIQRCLKYHFRSDTPSVDTFAINLFVDGLPLHNAGPTQLWPIMMQVHDLTDLPIFVVGIFCGSSKPDNVEDFLRPLVDELNHLIEAGFTINQKRISVTFRAFIADTPARAFIKGKLYTYYI</sequence>
<dbReference type="Proteomes" id="UP000075885">
    <property type="component" value="Unassembled WGS sequence"/>
</dbReference>